<sequence length="52" mass="5782">MDAGRDFFTQLSDRSENKIAVNRAGSWIANVGIWSDKPMAHPQTYATQQSIA</sequence>
<protein>
    <submittedName>
        <fullName evidence="1">Uncharacterized protein</fullName>
    </submittedName>
</protein>
<evidence type="ECO:0000313" key="2">
    <source>
        <dbReference type="Proteomes" id="UP001629235"/>
    </source>
</evidence>
<accession>A0ACC7N600</accession>
<gene>
    <name evidence="1" type="ORF">PQR01_01060</name>
</gene>
<reference evidence="1 2" key="1">
    <citation type="journal article" date="2024" name="Chem. Sci.">
        <title>Discovery of megapolipeptins by genome mining of a Burkholderiales bacteria collection.</title>
        <authorList>
            <person name="Paulo B.S."/>
            <person name="Recchia M.J.J."/>
            <person name="Lee S."/>
            <person name="Fergusson C.H."/>
            <person name="Romanowski S.B."/>
            <person name="Hernandez A."/>
            <person name="Krull N."/>
            <person name="Liu D.Y."/>
            <person name="Cavanagh H."/>
            <person name="Bos A."/>
            <person name="Gray C.A."/>
            <person name="Murphy B.T."/>
            <person name="Linington R.G."/>
            <person name="Eustaquio A.S."/>
        </authorList>
    </citation>
    <scope>NUCLEOTIDE SEQUENCE [LARGE SCALE GENOMIC DNA]</scope>
    <source>
        <strain evidence="1 2">RL18-126-BIB-B</strain>
    </source>
</reference>
<proteinExistence type="predicted"/>
<comment type="caution">
    <text evidence="1">The sequence shown here is derived from an EMBL/GenBank/DDBJ whole genome shotgun (WGS) entry which is preliminary data.</text>
</comment>
<name>A0ACC7N600_9BURK</name>
<dbReference type="EMBL" id="JAQQDW010000001">
    <property type="protein sequence ID" value="MFM0102118.1"/>
    <property type="molecule type" value="Genomic_DNA"/>
</dbReference>
<keyword evidence="2" id="KW-1185">Reference proteome</keyword>
<dbReference type="Proteomes" id="UP001629235">
    <property type="component" value="Unassembled WGS sequence"/>
</dbReference>
<organism evidence="1 2">
    <name type="scientific">Paraburkholderia rhynchosiae</name>
    <dbReference type="NCBI Taxonomy" id="487049"/>
    <lineage>
        <taxon>Bacteria</taxon>
        <taxon>Pseudomonadati</taxon>
        <taxon>Pseudomonadota</taxon>
        <taxon>Betaproteobacteria</taxon>
        <taxon>Burkholderiales</taxon>
        <taxon>Burkholderiaceae</taxon>
        <taxon>Paraburkholderia</taxon>
    </lineage>
</organism>
<evidence type="ECO:0000313" key="1">
    <source>
        <dbReference type="EMBL" id="MFM0102118.1"/>
    </source>
</evidence>